<dbReference type="PANTHER" id="PTHR30106:SF2">
    <property type="entry name" value="UPF0324 INNER MEMBRANE PROTEIN YEIH"/>
    <property type="match status" value="1"/>
</dbReference>
<sequence length="335" mass="33261">MLLTRSLPLVPGTAVAAALAGAAMALHGLPGLSAVSPLVLAVGLGMAVRGAAGVPDSLRPGLSFAVRPLLRLAVVLLGAQLTVGQVMGLGGAGLAVVAASLAASLWFSAWLGRRLGVEQRLARLIGAGTSICGASAVLAVNSVTRAEEEDVAYAIACVTLCGTAAMLLYPLLAGPLGLDAHGFGLWAGASIHEVAQAVATAFQDGSEAGEVGTVAKLSRVLLLAPVVIGLGLAASRTAVAPAADGTVAKRPPVVPGFVAGFLLLIALNSLGLLPGWVRAAAGMVAPVLLTMALAAMGLDANPAALRAKGLRPFLLAVGASLFLALFSLTGILWFC</sequence>
<feature type="transmembrane region" description="Helical" evidence="7">
    <location>
        <begin position="222"/>
        <end position="241"/>
    </location>
</feature>
<dbReference type="PANTHER" id="PTHR30106">
    <property type="entry name" value="INNER MEMBRANE PROTEIN YEIH-RELATED"/>
    <property type="match status" value="1"/>
</dbReference>
<keyword evidence="6 7" id="KW-0472">Membrane</keyword>
<gene>
    <name evidence="8" type="ORF">DEW08_14315</name>
</gene>
<dbReference type="Proteomes" id="UP000245629">
    <property type="component" value="Chromosome 2"/>
</dbReference>
<evidence type="ECO:0000313" key="9">
    <source>
        <dbReference type="Proteomes" id="UP000245629"/>
    </source>
</evidence>
<dbReference type="InterPro" id="IPR018383">
    <property type="entry name" value="UPF0324_pro"/>
</dbReference>
<feature type="transmembrane region" description="Helical" evidence="7">
    <location>
        <begin position="152"/>
        <end position="171"/>
    </location>
</feature>
<comment type="similarity">
    <text evidence="2">Belongs to the UPF0324 family.</text>
</comment>
<evidence type="ECO:0000313" key="8">
    <source>
        <dbReference type="EMBL" id="AWK87236.1"/>
    </source>
</evidence>
<accession>A0A2S2CRX8</accession>
<feature type="transmembrane region" description="Helical" evidence="7">
    <location>
        <begin position="89"/>
        <end position="109"/>
    </location>
</feature>
<feature type="transmembrane region" description="Helical" evidence="7">
    <location>
        <begin position="253"/>
        <end position="273"/>
    </location>
</feature>
<dbReference type="GO" id="GO:0005886">
    <property type="term" value="C:plasma membrane"/>
    <property type="evidence" value="ECO:0007669"/>
    <property type="project" value="UniProtKB-SubCell"/>
</dbReference>
<name>A0A2S2CRX8_9PROT</name>
<evidence type="ECO:0000256" key="7">
    <source>
        <dbReference type="SAM" id="Phobius"/>
    </source>
</evidence>
<keyword evidence="3" id="KW-1003">Cell membrane</keyword>
<keyword evidence="5 7" id="KW-1133">Transmembrane helix</keyword>
<feature type="transmembrane region" description="Helical" evidence="7">
    <location>
        <begin position="121"/>
        <end position="140"/>
    </location>
</feature>
<feature type="transmembrane region" description="Helical" evidence="7">
    <location>
        <begin position="313"/>
        <end position="334"/>
    </location>
</feature>
<evidence type="ECO:0000256" key="1">
    <source>
        <dbReference type="ARBA" id="ARBA00004651"/>
    </source>
</evidence>
<evidence type="ECO:0000256" key="5">
    <source>
        <dbReference type="ARBA" id="ARBA00022989"/>
    </source>
</evidence>
<comment type="subcellular location">
    <subcellularLocation>
        <location evidence="1">Cell membrane</location>
        <topology evidence="1">Multi-pass membrane protein</topology>
    </subcellularLocation>
</comment>
<feature type="transmembrane region" description="Helical" evidence="7">
    <location>
        <begin position="279"/>
        <end position="301"/>
    </location>
</feature>
<evidence type="ECO:0000256" key="6">
    <source>
        <dbReference type="ARBA" id="ARBA00023136"/>
    </source>
</evidence>
<organism evidence="8 9">
    <name type="scientific">Azospirillum thermophilum</name>
    <dbReference type="NCBI Taxonomy" id="2202148"/>
    <lineage>
        <taxon>Bacteria</taxon>
        <taxon>Pseudomonadati</taxon>
        <taxon>Pseudomonadota</taxon>
        <taxon>Alphaproteobacteria</taxon>
        <taxon>Rhodospirillales</taxon>
        <taxon>Azospirillaceae</taxon>
        <taxon>Azospirillum</taxon>
    </lineage>
</organism>
<dbReference type="Pfam" id="PF03601">
    <property type="entry name" value="Cons_hypoth698"/>
    <property type="match status" value="1"/>
</dbReference>
<dbReference type="KEGG" id="azz:DEW08_14315"/>
<protein>
    <submittedName>
        <fullName evidence="8">YeiH family putative sulfate export transporter</fullName>
    </submittedName>
</protein>
<proteinExistence type="inferred from homology"/>
<dbReference type="RefSeq" id="WP_109328156.1">
    <property type="nucleotide sequence ID" value="NZ_CP029353.1"/>
</dbReference>
<evidence type="ECO:0000256" key="3">
    <source>
        <dbReference type="ARBA" id="ARBA00022475"/>
    </source>
</evidence>
<keyword evidence="4 7" id="KW-0812">Transmembrane</keyword>
<dbReference type="AlphaFoldDB" id="A0A2S2CRX8"/>
<evidence type="ECO:0000256" key="4">
    <source>
        <dbReference type="ARBA" id="ARBA00022692"/>
    </source>
</evidence>
<keyword evidence="9" id="KW-1185">Reference proteome</keyword>
<evidence type="ECO:0000256" key="2">
    <source>
        <dbReference type="ARBA" id="ARBA00007977"/>
    </source>
</evidence>
<dbReference type="OrthoDB" id="5393513at2"/>
<dbReference type="EMBL" id="CP029353">
    <property type="protein sequence ID" value="AWK87236.1"/>
    <property type="molecule type" value="Genomic_DNA"/>
</dbReference>
<reference evidence="9" key="1">
    <citation type="submission" date="2018-05" db="EMBL/GenBank/DDBJ databases">
        <title>Azospirillum thermophila sp. nov., a novel isolated from hot spring.</title>
        <authorList>
            <person name="Zhao Z."/>
        </authorList>
    </citation>
    <scope>NUCLEOTIDE SEQUENCE [LARGE SCALE GENOMIC DNA]</scope>
    <source>
        <strain evidence="9">CFH 70021</strain>
    </source>
</reference>